<dbReference type="InterPro" id="IPR023796">
    <property type="entry name" value="Serpin_dom"/>
</dbReference>
<evidence type="ECO:0000256" key="2">
    <source>
        <dbReference type="ARBA" id="ARBA00022900"/>
    </source>
</evidence>
<dbReference type="InterPro" id="IPR000215">
    <property type="entry name" value="Serpin_fam"/>
</dbReference>
<dbReference type="InterPro" id="IPR042178">
    <property type="entry name" value="Serpin_sf_1"/>
</dbReference>
<dbReference type="SMART" id="SM00093">
    <property type="entry name" value="SERPIN"/>
    <property type="match status" value="1"/>
</dbReference>
<dbReference type="InterPro" id="IPR023795">
    <property type="entry name" value="Serpin_CS"/>
</dbReference>
<accession>A0A8S4QEJ8</accession>
<dbReference type="SUPFAM" id="SSF56574">
    <property type="entry name" value="Serpins"/>
    <property type="match status" value="1"/>
</dbReference>
<dbReference type="InterPro" id="IPR042185">
    <property type="entry name" value="Serpin_sf_2"/>
</dbReference>
<dbReference type="InterPro" id="IPR036186">
    <property type="entry name" value="Serpin_sf"/>
</dbReference>
<dbReference type="Gene3D" id="2.30.39.10">
    <property type="entry name" value="Alpha-1-antitrypsin, domain 1"/>
    <property type="match status" value="1"/>
</dbReference>
<keyword evidence="1" id="KW-0646">Protease inhibitor</keyword>
<evidence type="ECO:0000256" key="1">
    <source>
        <dbReference type="ARBA" id="ARBA00022690"/>
    </source>
</evidence>
<evidence type="ECO:0000259" key="4">
    <source>
        <dbReference type="SMART" id="SM00093"/>
    </source>
</evidence>
<dbReference type="Proteomes" id="UP000838756">
    <property type="component" value="Unassembled WGS sequence"/>
</dbReference>
<gene>
    <name evidence="5" type="primary">jg881</name>
    <name evidence="5" type="ORF">PAEG_LOCUS322</name>
</gene>
<feature type="domain" description="Serpin" evidence="4">
    <location>
        <begin position="4"/>
        <end position="218"/>
    </location>
</feature>
<dbReference type="PANTHER" id="PTHR11461:SF367">
    <property type="entry name" value="GH21475P-RELATED"/>
    <property type="match status" value="1"/>
</dbReference>
<reference evidence="5" key="1">
    <citation type="submission" date="2022-03" db="EMBL/GenBank/DDBJ databases">
        <authorList>
            <person name="Lindestad O."/>
        </authorList>
    </citation>
    <scope>NUCLEOTIDE SEQUENCE</scope>
</reference>
<dbReference type="PROSITE" id="PS00284">
    <property type="entry name" value="SERPIN"/>
    <property type="match status" value="1"/>
</dbReference>
<dbReference type="AlphaFoldDB" id="A0A8S4QEJ8"/>
<dbReference type="Gene3D" id="3.30.497.10">
    <property type="entry name" value="Antithrombin, subunit I, domain 2"/>
    <property type="match status" value="1"/>
</dbReference>
<dbReference type="PANTHER" id="PTHR11461">
    <property type="entry name" value="SERINE PROTEASE INHIBITOR, SERPIN"/>
    <property type="match status" value="1"/>
</dbReference>
<protein>
    <submittedName>
        <fullName evidence="5">Jg881 protein</fullName>
    </submittedName>
</protein>
<dbReference type="EMBL" id="CAKXAJ010001054">
    <property type="protein sequence ID" value="CAH2207702.1"/>
    <property type="molecule type" value="Genomic_DNA"/>
</dbReference>
<dbReference type="OrthoDB" id="9518664at2759"/>
<sequence length="222" mass="25422">MGNVVYFRGLLSNPFNISNTVEEIIYNDNNEAIGSVNMMYQKGKLLYSEFESMNSNILELPYGSDGKFCMLVIFPYPGTEPSVVYRKFEKTTFRSIFMKLENDLNEKGLQEVVVKMPRFSLRGSYILNKPLNEMGVYDAFEPDYARFQHIGREALYISSVEHKADIVFGETETVALAATPGYFEHQNASYLKAQQPFLFFLMEKPTASIIFGGIYSRHRSVN</sequence>
<evidence type="ECO:0000256" key="3">
    <source>
        <dbReference type="RuleBase" id="RU000411"/>
    </source>
</evidence>
<keyword evidence="6" id="KW-1185">Reference proteome</keyword>
<keyword evidence="2" id="KW-0722">Serine protease inhibitor</keyword>
<organism evidence="5 6">
    <name type="scientific">Pararge aegeria aegeria</name>
    <dbReference type="NCBI Taxonomy" id="348720"/>
    <lineage>
        <taxon>Eukaryota</taxon>
        <taxon>Metazoa</taxon>
        <taxon>Ecdysozoa</taxon>
        <taxon>Arthropoda</taxon>
        <taxon>Hexapoda</taxon>
        <taxon>Insecta</taxon>
        <taxon>Pterygota</taxon>
        <taxon>Neoptera</taxon>
        <taxon>Endopterygota</taxon>
        <taxon>Lepidoptera</taxon>
        <taxon>Glossata</taxon>
        <taxon>Ditrysia</taxon>
        <taxon>Papilionoidea</taxon>
        <taxon>Nymphalidae</taxon>
        <taxon>Satyrinae</taxon>
        <taxon>Satyrini</taxon>
        <taxon>Parargina</taxon>
        <taxon>Pararge</taxon>
    </lineage>
</organism>
<dbReference type="GO" id="GO:0004867">
    <property type="term" value="F:serine-type endopeptidase inhibitor activity"/>
    <property type="evidence" value="ECO:0007669"/>
    <property type="project" value="UniProtKB-KW"/>
</dbReference>
<dbReference type="Pfam" id="PF00079">
    <property type="entry name" value="Serpin"/>
    <property type="match status" value="1"/>
</dbReference>
<evidence type="ECO:0000313" key="5">
    <source>
        <dbReference type="EMBL" id="CAH2207702.1"/>
    </source>
</evidence>
<dbReference type="GO" id="GO:0005615">
    <property type="term" value="C:extracellular space"/>
    <property type="evidence" value="ECO:0007669"/>
    <property type="project" value="InterPro"/>
</dbReference>
<evidence type="ECO:0000313" key="6">
    <source>
        <dbReference type="Proteomes" id="UP000838756"/>
    </source>
</evidence>
<proteinExistence type="inferred from homology"/>
<comment type="similarity">
    <text evidence="3">Belongs to the serpin family.</text>
</comment>
<comment type="caution">
    <text evidence="5">The sequence shown here is derived from an EMBL/GenBank/DDBJ whole genome shotgun (WGS) entry which is preliminary data.</text>
</comment>
<name>A0A8S4QEJ8_9NEOP</name>